<dbReference type="Pfam" id="PF01370">
    <property type="entry name" value="Epimerase"/>
    <property type="match status" value="1"/>
</dbReference>
<reference evidence="3 4" key="1">
    <citation type="submission" date="2024-01" db="EMBL/GenBank/DDBJ databases">
        <title>The diversity of rhizobia nodulating Mimosa spp. in eleven states of Brazil covering several biomes is determined by host plant, location, and edaphic factors.</title>
        <authorList>
            <person name="Rouws L."/>
            <person name="Barauna A."/>
            <person name="Beukes C."/>
            <person name="De Faria S.M."/>
            <person name="Gross E."/>
            <person name="Dos Reis Junior F.B."/>
            <person name="Simon M."/>
            <person name="Maluk M."/>
            <person name="Odee D.W."/>
            <person name="Kenicer G."/>
            <person name="Young J.P.W."/>
            <person name="Reis V.M."/>
            <person name="Zilli J."/>
            <person name="James E.K."/>
        </authorList>
    </citation>
    <scope>NUCLEOTIDE SEQUENCE [LARGE SCALE GENOMIC DNA]</scope>
    <source>
        <strain evidence="3 4">JPY164</strain>
    </source>
</reference>
<proteinExistence type="predicted"/>
<evidence type="ECO:0000256" key="1">
    <source>
        <dbReference type="SAM" id="MobiDB-lite"/>
    </source>
</evidence>
<gene>
    <name evidence="3" type="ORF">VSR33_22830</name>
</gene>
<evidence type="ECO:0000313" key="4">
    <source>
        <dbReference type="Proteomes" id="UP001390669"/>
    </source>
</evidence>
<sequence>MRVFVTEATGWVGSAVVRELIQCGHEVIGLVRSAGGGRSSPPSVHGRSSVP</sequence>
<dbReference type="InterPro" id="IPR001509">
    <property type="entry name" value="Epimerase_deHydtase"/>
</dbReference>
<dbReference type="SUPFAM" id="SSF51735">
    <property type="entry name" value="NAD(P)-binding Rossmann-fold domains"/>
    <property type="match status" value="1"/>
</dbReference>
<accession>A0ABU9SG34</accession>
<dbReference type="RefSeq" id="WP_406953059.1">
    <property type="nucleotide sequence ID" value="NZ_JAYMRW010000009.1"/>
</dbReference>
<protein>
    <submittedName>
        <fullName evidence="3">NAD-dependent epimerase/dehydratase family protein</fullName>
    </submittedName>
</protein>
<comment type="caution">
    <text evidence="3">The sequence shown here is derived from an EMBL/GenBank/DDBJ whole genome shotgun (WGS) entry which is preliminary data.</text>
</comment>
<keyword evidence="4" id="KW-1185">Reference proteome</keyword>
<evidence type="ECO:0000313" key="3">
    <source>
        <dbReference type="EMBL" id="MEM5450316.1"/>
    </source>
</evidence>
<organism evidence="3 4">
    <name type="scientific">Paraburkholderia guartelaensis</name>
    <dbReference type="NCBI Taxonomy" id="2546446"/>
    <lineage>
        <taxon>Bacteria</taxon>
        <taxon>Pseudomonadati</taxon>
        <taxon>Pseudomonadota</taxon>
        <taxon>Betaproteobacteria</taxon>
        <taxon>Burkholderiales</taxon>
        <taxon>Burkholderiaceae</taxon>
        <taxon>Paraburkholderia</taxon>
    </lineage>
</organism>
<evidence type="ECO:0000259" key="2">
    <source>
        <dbReference type="Pfam" id="PF01370"/>
    </source>
</evidence>
<name>A0ABU9SG34_9BURK</name>
<dbReference type="Proteomes" id="UP001390669">
    <property type="component" value="Unassembled WGS sequence"/>
</dbReference>
<dbReference type="Gene3D" id="3.40.50.720">
    <property type="entry name" value="NAD(P)-binding Rossmann-like Domain"/>
    <property type="match status" value="1"/>
</dbReference>
<feature type="region of interest" description="Disordered" evidence="1">
    <location>
        <begin position="32"/>
        <end position="51"/>
    </location>
</feature>
<feature type="domain" description="NAD-dependent epimerase/dehydratase" evidence="2">
    <location>
        <begin position="3"/>
        <end position="36"/>
    </location>
</feature>
<dbReference type="EMBL" id="JAYMRW010000009">
    <property type="protein sequence ID" value="MEM5450316.1"/>
    <property type="molecule type" value="Genomic_DNA"/>
</dbReference>
<dbReference type="InterPro" id="IPR036291">
    <property type="entry name" value="NAD(P)-bd_dom_sf"/>
</dbReference>